<organism evidence="2 3">
    <name type="scientific">Burkholderia ubonensis</name>
    <dbReference type="NCBI Taxonomy" id="101571"/>
    <lineage>
        <taxon>Bacteria</taxon>
        <taxon>Pseudomonadati</taxon>
        <taxon>Pseudomonadota</taxon>
        <taxon>Betaproteobacteria</taxon>
        <taxon>Burkholderiales</taxon>
        <taxon>Burkholderiaceae</taxon>
        <taxon>Burkholderia</taxon>
        <taxon>Burkholderia cepacia complex</taxon>
    </lineage>
</organism>
<dbReference type="Proteomes" id="UP000056732">
    <property type="component" value="Unassembled WGS sequence"/>
</dbReference>
<proteinExistence type="predicted"/>
<protein>
    <submittedName>
        <fullName evidence="2">Uncharacterized protein</fullName>
    </submittedName>
</protein>
<feature type="compositionally biased region" description="Polar residues" evidence="1">
    <location>
        <begin position="8"/>
        <end position="39"/>
    </location>
</feature>
<dbReference type="SUPFAM" id="SSF102712">
    <property type="entry name" value="JAB1/MPN domain"/>
    <property type="match status" value="1"/>
</dbReference>
<evidence type="ECO:0000256" key="1">
    <source>
        <dbReference type="SAM" id="MobiDB-lite"/>
    </source>
</evidence>
<accession>A0AAW3N7K7</accession>
<gene>
    <name evidence="2" type="ORF">WK53_06125</name>
</gene>
<feature type="compositionally biased region" description="Low complexity" evidence="1">
    <location>
        <begin position="52"/>
        <end position="65"/>
    </location>
</feature>
<comment type="caution">
    <text evidence="2">The sequence shown here is derived from an EMBL/GenBank/DDBJ whole genome shotgun (WGS) entry which is preliminary data.</text>
</comment>
<reference evidence="2 3" key="1">
    <citation type="submission" date="2015-11" db="EMBL/GenBank/DDBJ databases">
        <title>Expanding the genomic diversity of Burkholderia species for the development of highly accurate diagnostics.</title>
        <authorList>
            <person name="Sahl J."/>
            <person name="Keim P."/>
            <person name="Wagner D."/>
        </authorList>
    </citation>
    <scope>NUCLEOTIDE SEQUENCE [LARGE SCALE GENOMIC DNA]</scope>
    <source>
        <strain evidence="2 3">MSMB1137WGS</strain>
    </source>
</reference>
<name>A0AAW3N7K7_9BURK</name>
<dbReference type="EMBL" id="LPDO01000067">
    <property type="protein sequence ID" value="KVT54423.1"/>
    <property type="molecule type" value="Genomic_DNA"/>
</dbReference>
<evidence type="ECO:0000313" key="2">
    <source>
        <dbReference type="EMBL" id="KVT54423.1"/>
    </source>
</evidence>
<sequence length="344" mass="37074">MVTHVNAHHTSGVNGMSNESTQANETSSQHTPSASNSPRPSHILTGLPRRNSQSSEGSGSTMSGSFDAFDLFAGSAHPSPVEENRGPFHTPQRTGTAPPPPRALLQDPRISAAMRTAFEISSRTGKEQGGIISHNPDTHALHVEFRTNGQSHAVDMNRPHVPHGFRVIANYHTHPNREEVPSMAHVNLPPSRADLRNAEARGTPGIVITHPNAERHRGGASLAQDHIDMVTDDTAHGSAFVYGPRERRTPAATPSYPDRAPLARQQPATEGGRRADQDEATDVIRTQLHDFDLARNPAPPADAPRFNGRGRSNSTSDVFTTPATSLDTDGPRRRRSDSLPSGNV</sequence>
<feature type="compositionally biased region" description="Polar residues" evidence="1">
    <location>
        <begin position="310"/>
        <end position="327"/>
    </location>
</feature>
<feature type="region of interest" description="Disordered" evidence="1">
    <location>
        <begin position="1"/>
        <end position="105"/>
    </location>
</feature>
<dbReference type="AlphaFoldDB" id="A0AAW3N7K7"/>
<evidence type="ECO:0000313" key="3">
    <source>
        <dbReference type="Proteomes" id="UP000056732"/>
    </source>
</evidence>
<feature type="region of interest" description="Disordered" evidence="1">
    <location>
        <begin position="240"/>
        <end position="344"/>
    </location>
</feature>